<organism evidence="3">
    <name type="scientific">Edaphobacter paludis</name>
    <dbReference type="NCBI Taxonomy" id="3035702"/>
    <lineage>
        <taxon>Bacteria</taxon>
        <taxon>Pseudomonadati</taxon>
        <taxon>Acidobacteriota</taxon>
        <taxon>Terriglobia</taxon>
        <taxon>Terriglobales</taxon>
        <taxon>Acidobacteriaceae</taxon>
        <taxon>Edaphobacter</taxon>
    </lineage>
</organism>
<gene>
    <name evidence="3" type="ORF">P4G45_14085</name>
    <name evidence="4" type="ORF">P8936_14500</name>
</gene>
<dbReference type="Gene3D" id="3.40.50.720">
    <property type="entry name" value="NAD(P)-binding Rossmann-like Domain"/>
    <property type="match status" value="1"/>
</dbReference>
<dbReference type="EMBL" id="CP121195">
    <property type="protein sequence ID" value="XBH12892.1"/>
    <property type="molecule type" value="Genomic_DNA"/>
</dbReference>
<dbReference type="InterPro" id="IPR057326">
    <property type="entry name" value="KR_dom"/>
</dbReference>
<dbReference type="AlphaFoldDB" id="A0AAU7CXE7"/>
<dbReference type="GO" id="GO:0016616">
    <property type="term" value="F:oxidoreductase activity, acting on the CH-OH group of donors, NAD or NADP as acceptor"/>
    <property type="evidence" value="ECO:0007669"/>
    <property type="project" value="TreeGrafter"/>
</dbReference>
<dbReference type="PRINTS" id="PR00081">
    <property type="entry name" value="GDHRDH"/>
</dbReference>
<comment type="similarity">
    <text evidence="1">Belongs to the short-chain dehydrogenases/reductases (SDR) family.</text>
</comment>
<protein>
    <submittedName>
        <fullName evidence="3">SDR family NAD(P)-dependent oxidoreductase</fullName>
        <ecNumber evidence="3">1.-.-.-</ecNumber>
    </submittedName>
</protein>
<sequence length="261" mass="27807">MGETRLMADELTGKVIVLTGGADGIGRECALAYVREGATVAILDRNFTAAQHTAGELGGGCIALGADVSDGESVRIALAAVTERFGRIDAVHNNAGISSPSRPLHETTEQEWDDMQRTNVKSVYWTTRFAFEALKTSKGCILNTASMVGLIGQADHAAYVASKGAMISLTKALAVDYAGYSIRVNAICPAGVWTPMLERWCAEQQEPDSIRRYLDEIHLLGACPHGDVIADAAVFLLSAKARFMTGCILPVSGGAELGYRR</sequence>
<dbReference type="InterPro" id="IPR020904">
    <property type="entry name" value="Sc_DH/Rdtase_CS"/>
</dbReference>
<dbReference type="EC" id="1.-.-.-" evidence="3"/>
<dbReference type="SMART" id="SM00822">
    <property type="entry name" value="PKS_KR"/>
    <property type="match status" value="1"/>
</dbReference>
<dbReference type="InterPro" id="IPR036291">
    <property type="entry name" value="NAD(P)-bd_dom_sf"/>
</dbReference>
<evidence type="ECO:0000259" key="2">
    <source>
        <dbReference type="SMART" id="SM00822"/>
    </source>
</evidence>
<dbReference type="CDD" id="cd05233">
    <property type="entry name" value="SDR_c"/>
    <property type="match status" value="1"/>
</dbReference>
<dbReference type="PANTHER" id="PTHR42760">
    <property type="entry name" value="SHORT-CHAIN DEHYDROGENASES/REDUCTASES FAMILY MEMBER"/>
    <property type="match status" value="1"/>
</dbReference>
<dbReference type="RefSeq" id="WP_348267114.1">
    <property type="nucleotide sequence ID" value="NZ_CP121194.1"/>
</dbReference>
<proteinExistence type="inferred from homology"/>
<reference evidence="3" key="1">
    <citation type="submission" date="2023-03" db="EMBL/GenBank/DDBJ databases">
        <title>Edaphobacter sp.</title>
        <authorList>
            <person name="Huber K.J."/>
            <person name="Papendorf J."/>
            <person name="Pilke C."/>
            <person name="Bunk B."/>
            <person name="Sproeer C."/>
            <person name="Pester M."/>
        </authorList>
    </citation>
    <scope>NUCLEOTIDE SEQUENCE</scope>
    <source>
        <strain evidence="3">DSM 109919</strain>
        <strain evidence="4">DSM 109920</strain>
    </source>
</reference>
<feature type="domain" description="Ketoreductase" evidence="2">
    <location>
        <begin position="14"/>
        <end position="196"/>
    </location>
</feature>
<evidence type="ECO:0000313" key="3">
    <source>
        <dbReference type="EMBL" id="XBH09605.1"/>
    </source>
</evidence>
<evidence type="ECO:0000256" key="1">
    <source>
        <dbReference type="ARBA" id="ARBA00006484"/>
    </source>
</evidence>
<name>A0AAU7CXE7_9BACT</name>
<accession>A0AAU7D4D4</accession>
<dbReference type="InterPro" id="IPR002347">
    <property type="entry name" value="SDR_fam"/>
</dbReference>
<dbReference type="PRINTS" id="PR00080">
    <property type="entry name" value="SDRFAMILY"/>
</dbReference>
<keyword evidence="3" id="KW-0560">Oxidoreductase</keyword>
<dbReference type="EMBL" id="CP121194">
    <property type="protein sequence ID" value="XBH09605.1"/>
    <property type="molecule type" value="Genomic_DNA"/>
</dbReference>
<accession>A0AAU7CXE7</accession>
<dbReference type="FunFam" id="3.40.50.720:FF:000084">
    <property type="entry name" value="Short-chain dehydrogenase reductase"/>
    <property type="match status" value="1"/>
</dbReference>
<dbReference type="PROSITE" id="PS00061">
    <property type="entry name" value="ADH_SHORT"/>
    <property type="match status" value="1"/>
</dbReference>
<dbReference type="KEGG" id="epl:P4G45_14085"/>
<evidence type="ECO:0000313" key="4">
    <source>
        <dbReference type="EMBL" id="XBH12892.1"/>
    </source>
</evidence>
<dbReference type="Pfam" id="PF13561">
    <property type="entry name" value="adh_short_C2"/>
    <property type="match status" value="1"/>
</dbReference>
<dbReference type="SUPFAM" id="SSF51735">
    <property type="entry name" value="NAD(P)-binding Rossmann-fold domains"/>
    <property type="match status" value="1"/>
</dbReference>